<dbReference type="Proteomes" id="UP000663845">
    <property type="component" value="Unassembled WGS sequence"/>
</dbReference>
<reference evidence="1" key="1">
    <citation type="submission" date="2021-02" db="EMBL/GenBank/DDBJ databases">
        <authorList>
            <person name="Nowell W R."/>
        </authorList>
    </citation>
    <scope>NUCLEOTIDE SEQUENCE</scope>
</reference>
<sequence length="340" mass="39475">MYNNTHLWVFSEAHCPHCSTCEKPNGTYQCIGCGKIFCSRDTGGHRQLLRNELQQFINTCEQWNSNSNEELRRRQRILKTGKDSLLTQIDDWEIRSMTLIKQAAIDAREQANKLFQHHTNLLPSRTTLDITMLHRAMETDGFLEPHLKKWNAELHRLKNKIKEFRTDFARIRFVEPFISKLIVDGDFPPHEPPDLSDVDEITNVNESFHLIVPDCRDFDPYNTGELKTGVHRFRYRSNGMFFGIKSKNANSRNGLWNTPSTYGWTGDGLVCLNGNAVRDYDKYENNLGLGDTYLLVVDCDSKILSLTNERLNKTYHLDIDPSVCPLPWQLNVRFLNNIHE</sequence>
<comment type="caution">
    <text evidence="1">The sequence shown here is derived from an EMBL/GenBank/DDBJ whole genome shotgun (WGS) entry which is preliminary data.</text>
</comment>
<organism evidence="1 2">
    <name type="scientific">Adineta steineri</name>
    <dbReference type="NCBI Taxonomy" id="433720"/>
    <lineage>
        <taxon>Eukaryota</taxon>
        <taxon>Metazoa</taxon>
        <taxon>Spiralia</taxon>
        <taxon>Gnathifera</taxon>
        <taxon>Rotifera</taxon>
        <taxon>Eurotatoria</taxon>
        <taxon>Bdelloidea</taxon>
        <taxon>Adinetida</taxon>
        <taxon>Adinetidae</taxon>
        <taxon>Adineta</taxon>
    </lineage>
</organism>
<dbReference type="EMBL" id="CAJNOG010000298">
    <property type="protein sequence ID" value="CAF1155572.1"/>
    <property type="molecule type" value="Genomic_DNA"/>
</dbReference>
<name>A0A814T1U2_9BILA</name>
<evidence type="ECO:0000313" key="1">
    <source>
        <dbReference type="EMBL" id="CAF1155572.1"/>
    </source>
</evidence>
<proteinExistence type="predicted"/>
<dbReference type="AlphaFoldDB" id="A0A814T1U2"/>
<accession>A0A814T1U2</accession>
<protein>
    <recommendedName>
        <fullName evidence="3">B box-type domain-containing protein</fullName>
    </recommendedName>
</protein>
<evidence type="ECO:0000313" key="2">
    <source>
        <dbReference type="Proteomes" id="UP000663845"/>
    </source>
</evidence>
<evidence type="ECO:0008006" key="3">
    <source>
        <dbReference type="Google" id="ProtNLM"/>
    </source>
</evidence>
<gene>
    <name evidence="1" type="ORF">JYZ213_LOCUS24351</name>
</gene>